<dbReference type="RefSeq" id="WP_148344619.1">
    <property type="nucleotide sequence ID" value="NZ_VSFG01000007.1"/>
</dbReference>
<dbReference type="EMBL" id="VSFG01000007">
    <property type="protein sequence ID" value="TYB42981.1"/>
    <property type="molecule type" value="Genomic_DNA"/>
</dbReference>
<keyword evidence="5" id="KW-1185">Reference proteome</keyword>
<evidence type="ECO:0000313" key="5">
    <source>
        <dbReference type="Proteomes" id="UP000323380"/>
    </source>
</evidence>
<keyword evidence="1" id="KW-0436">Ligase</keyword>
<name>A0A5D0NFL7_9ACTN</name>
<keyword evidence="2" id="KW-0547">Nucleotide-binding</keyword>
<dbReference type="InterPro" id="IPR029062">
    <property type="entry name" value="Class_I_gatase-like"/>
</dbReference>
<dbReference type="Proteomes" id="UP000323380">
    <property type="component" value="Unassembled WGS sequence"/>
</dbReference>
<dbReference type="AlphaFoldDB" id="A0A5D0NFL7"/>
<sequence>MNAGARRPVLALMGSGETAPTMVSVHRDLVARVRPASAVLLDTPYGFQENVVEISARARAYFERSVGLRVDVAPGLRGSAAIGADGARGDAGLAAVRGADWVFAGPGSPSYALAQWRDGPVGEALADHARTGRAALVFASAAACTLGAYALPVYEIYKSGARPHWLDGLDVLGRLGLKVAMIPHYDNAEGGTHDTRYCYLGERRLRALERELPGDAAVLGLDEHTAALVDVGRDAVEVRGRGGMTVRRSGESVVVPAGGSVTLTELRALVRGEVARPAARPRGEDAEPAAPPATLRDTVVRCERRFEAGLRERDAEALVRAVLDIDAAVAAWAGDTEEDDGGTDWARDVMRSLIVRLGQSAGRGLADPRDVLEPVVEPLIGVRAELRRTGCFALADAVRDALRAVGVEVRDTPDGTRWRPGP</sequence>
<comment type="caution">
    <text evidence="4">The sequence shown here is derived from an EMBL/GenBank/DDBJ whole genome shotgun (WGS) entry which is preliminary data.</text>
</comment>
<evidence type="ECO:0008006" key="6">
    <source>
        <dbReference type="Google" id="ProtNLM"/>
    </source>
</evidence>
<dbReference type="InterPro" id="IPR009080">
    <property type="entry name" value="tRNAsynth_Ia_anticodon-bd"/>
</dbReference>
<dbReference type="GO" id="GO:0006418">
    <property type="term" value="P:tRNA aminoacylation for protein translation"/>
    <property type="evidence" value="ECO:0007669"/>
    <property type="project" value="InterPro"/>
</dbReference>
<evidence type="ECO:0000313" key="4">
    <source>
        <dbReference type="EMBL" id="TYB42981.1"/>
    </source>
</evidence>
<evidence type="ECO:0000256" key="2">
    <source>
        <dbReference type="ARBA" id="ARBA00022741"/>
    </source>
</evidence>
<evidence type="ECO:0000256" key="3">
    <source>
        <dbReference type="ARBA" id="ARBA00022840"/>
    </source>
</evidence>
<dbReference type="Gene3D" id="3.40.50.880">
    <property type="match status" value="1"/>
</dbReference>
<dbReference type="STRING" id="1220554.GCA_001552135_03934"/>
<keyword evidence="3" id="KW-0067">ATP-binding</keyword>
<dbReference type="GO" id="GO:0005524">
    <property type="term" value="F:ATP binding"/>
    <property type="evidence" value="ECO:0007669"/>
    <property type="project" value="UniProtKB-KW"/>
</dbReference>
<dbReference type="GO" id="GO:0004812">
    <property type="term" value="F:aminoacyl-tRNA ligase activity"/>
    <property type="evidence" value="ECO:0007669"/>
    <property type="project" value="InterPro"/>
</dbReference>
<proteinExistence type="predicted"/>
<gene>
    <name evidence="4" type="ORF">FXF69_29970</name>
</gene>
<organism evidence="4 5">
    <name type="scientific">Actinomadura chibensis</name>
    <dbReference type="NCBI Taxonomy" id="392828"/>
    <lineage>
        <taxon>Bacteria</taxon>
        <taxon>Bacillati</taxon>
        <taxon>Actinomycetota</taxon>
        <taxon>Actinomycetes</taxon>
        <taxon>Streptosporangiales</taxon>
        <taxon>Thermomonosporaceae</taxon>
        <taxon>Actinomadura</taxon>
    </lineage>
</organism>
<protein>
    <recommendedName>
        <fullName evidence="6">Cysteinyl-tRNA synthetase</fullName>
    </recommendedName>
</protein>
<reference evidence="4 5" key="1">
    <citation type="submission" date="2019-08" db="EMBL/GenBank/DDBJ databases">
        <title>Actinomadura sp. nov. CYP1-5 isolated from mountain soil.</title>
        <authorList>
            <person name="Songsumanus A."/>
            <person name="Kuncharoen N."/>
            <person name="Kudo T."/>
            <person name="Yuki M."/>
            <person name="Igarashi Y."/>
            <person name="Tanasupawat S."/>
        </authorList>
    </citation>
    <scope>NUCLEOTIDE SEQUENCE [LARGE SCALE GENOMIC DNA]</scope>
    <source>
        <strain evidence="4 5">JCM 14158</strain>
    </source>
</reference>
<accession>A0A5D0NFL7</accession>
<dbReference type="SUPFAM" id="SSF47323">
    <property type="entry name" value="Anticodon-binding domain of a subclass of class I aminoacyl-tRNA synthetases"/>
    <property type="match status" value="1"/>
</dbReference>
<evidence type="ECO:0000256" key="1">
    <source>
        <dbReference type="ARBA" id="ARBA00022598"/>
    </source>
</evidence>
<dbReference type="Gene3D" id="1.20.120.1910">
    <property type="entry name" value="Cysteine-tRNA ligase, C-terminal anti-codon recognition domain"/>
    <property type="match status" value="1"/>
</dbReference>